<feature type="transmembrane region" description="Helical" evidence="2">
    <location>
        <begin position="49"/>
        <end position="68"/>
    </location>
</feature>
<gene>
    <name evidence="3" type="ORF">PBRA_003259</name>
    <name evidence="4" type="ORF">PLBR_LOCUS6836</name>
</gene>
<reference evidence="4 6" key="2">
    <citation type="submission" date="2018-03" db="EMBL/GenBank/DDBJ databases">
        <authorList>
            <person name="Fogelqvist J."/>
        </authorList>
    </citation>
    <scope>NUCLEOTIDE SEQUENCE [LARGE SCALE GENOMIC DNA]</scope>
</reference>
<evidence type="ECO:0000256" key="1">
    <source>
        <dbReference type="SAM" id="MobiDB-lite"/>
    </source>
</evidence>
<feature type="compositionally biased region" description="Polar residues" evidence="1">
    <location>
        <begin position="263"/>
        <end position="274"/>
    </location>
</feature>
<keyword evidence="5" id="KW-1185">Reference proteome</keyword>
<evidence type="ECO:0000313" key="5">
    <source>
        <dbReference type="Proteomes" id="UP000039324"/>
    </source>
</evidence>
<keyword evidence="4" id="KW-0496">Mitochondrion</keyword>
<keyword evidence="2" id="KW-0472">Membrane</keyword>
<feature type="transmembrane region" description="Helical" evidence="2">
    <location>
        <begin position="405"/>
        <end position="429"/>
    </location>
</feature>
<dbReference type="AlphaFoldDB" id="A0A0G4J834"/>
<keyword evidence="2" id="KW-0812">Transmembrane</keyword>
<dbReference type="EMBL" id="CDSF01000155">
    <property type="protein sequence ID" value="CEP03652.1"/>
    <property type="molecule type" value="Genomic_DNA"/>
</dbReference>
<dbReference type="Proteomes" id="UP000290189">
    <property type="component" value="Unassembled WGS sequence"/>
</dbReference>
<organism evidence="3 5">
    <name type="scientific">Plasmodiophora brassicae</name>
    <name type="common">Clubroot disease agent</name>
    <dbReference type="NCBI Taxonomy" id="37360"/>
    <lineage>
        <taxon>Eukaryota</taxon>
        <taxon>Sar</taxon>
        <taxon>Rhizaria</taxon>
        <taxon>Endomyxa</taxon>
        <taxon>Phytomyxea</taxon>
        <taxon>Plasmodiophorida</taxon>
        <taxon>Plasmodiophoridae</taxon>
        <taxon>Plasmodiophora</taxon>
    </lineage>
</organism>
<evidence type="ECO:0000313" key="4">
    <source>
        <dbReference type="EMBL" id="SPQ99621.1"/>
    </source>
</evidence>
<proteinExistence type="predicted"/>
<feature type="region of interest" description="Disordered" evidence="1">
    <location>
        <begin position="262"/>
        <end position="283"/>
    </location>
</feature>
<evidence type="ECO:0000313" key="3">
    <source>
        <dbReference type="EMBL" id="CEP03652.1"/>
    </source>
</evidence>
<dbReference type="Proteomes" id="UP000039324">
    <property type="component" value="Unassembled WGS sequence"/>
</dbReference>
<protein>
    <submittedName>
        <fullName evidence="3">Uncharacterized protein</fullName>
    </submittedName>
</protein>
<accession>A0A0G4J834</accession>
<keyword evidence="2" id="KW-1133">Transmembrane helix</keyword>
<sequence length="459" mass="49212">MQDCSRGRRRGRPITQSGVASANRPLLPVTTCRRRRHLGPDTPMRAHTAILYLAWVVVSVLAVARAGFGFPARKNRPNLEAFLSSKVSSDLGAKLNFLLQKPNDDTVFADVRDDEKPYLLACQKLVEQRNRGKLWHNSKSNGQDKPEAVAVTAMAGVLGIADKRKIPSGTVKKFLKEGKYNDLIAVYAALHKLGCPPIAVPNIIHGENSNSPFAAGSGFGVNVSNVTASDVVNLTTSNLSDNALNVTVNAIGISTKAPILQENLPSDGTNTCNGPESGCSKETAALSKDPDLELDDHDPNANGTSSSTMVGIAGGAGVVLATGFVWKLLSRNPVPAPLPDSRGPIFESRSAKLALGYALVAGAAAVIGRSSRMARAQSRAHVIQLPESDANDDEDLLTALRIPMWVWSVAAGVALLLGVVISLVIRWRVRRAALRRYQRDQVDRLDALSNKNTYLNLIQ</sequence>
<feature type="region of interest" description="Disordered" evidence="1">
    <location>
        <begin position="1"/>
        <end position="20"/>
    </location>
</feature>
<evidence type="ECO:0000313" key="6">
    <source>
        <dbReference type="Proteomes" id="UP000290189"/>
    </source>
</evidence>
<dbReference type="EMBL" id="OVEO01000012">
    <property type="protein sequence ID" value="SPQ99621.1"/>
    <property type="molecule type" value="Genomic_DNA"/>
</dbReference>
<name>A0A0G4J834_PLABS</name>
<geneLocation type="mitochondrion" evidence="4"/>
<reference evidence="3 5" key="1">
    <citation type="submission" date="2015-02" db="EMBL/GenBank/DDBJ databases">
        <authorList>
            <person name="Chooi Y.-H."/>
        </authorList>
    </citation>
    <scope>NUCLEOTIDE SEQUENCE [LARGE SCALE GENOMIC DNA]</scope>
    <source>
        <strain evidence="3">E3</strain>
    </source>
</reference>
<evidence type="ECO:0000256" key="2">
    <source>
        <dbReference type="SAM" id="Phobius"/>
    </source>
</evidence>